<accession>A0ACB9AGX1</accession>
<reference evidence="2" key="1">
    <citation type="journal article" date="2022" name="Mol. Ecol. Resour.">
        <title>The genomes of chicory, endive, great burdock and yacon provide insights into Asteraceae palaeo-polyploidization history and plant inulin production.</title>
        <authorList>
            <person name="Fan W."/>
            <person name="Wang S."/>
            <person name="Wang H."/>
            <person name="Wang A."/>
            <person name="Jiang F."/>
            <person name="Liu H."/>
            <person name="Zhao H."/>
            <person name="Xu D."/>
            <person name="Zhang Y."/>
        </authorList>
    </citation>
    <scope>NUCLEOTIDE SEQUENCE [LARGE SCALE GENOMIC DNA]</scope>
    <source>
        <strain evidence="2">cv. Punajuju</strain>
    </source>
</reference>
<keyword evidence="2" id="KW-1185">Reference proteome</keyword>
<name>A0ACB9AGX1_CICIN</name>
<organism evidence="1 2">
    <name type="scientific">Cichorium intybus</name>
    <name type="common">Chicory</name>
    <dbReference type="NCBI Taxonomy" id="13427"/>
    <lineage>
        <taxon>Eukaryota</taxon>
        <taxon>Viridiplantae</taxon>
        <taxon>Streptophyta</taxon>
        <taxon>Embryophyta</taxon>
        <taxon>Tracheophyta</taxon>
        <taxon>Spermatophyta</taxon>
        <taxon>Magnoliopsida</taxon>
        <taxon>eudicotyledons</taxon>
        <taxon>Gunneridae</taxon>
        <taxon>Pentapetalae</taxon>
        <taxon>asterids</taxon>
        <taxon>campanulids</taxon>
        <taxon>Asterales</taxon>
        <taxon>Asteraceae</taxon>
        <taxon>Cichorioideae</taxon>
        <taxon>Cichorieae</taxon>
        <taxon>Cichoriinae</taxon>
        <taxon>Cichorium</taxon>
    </lineage>
</organism>
<dbReference type="EMBL" id="CM042015">
    <property type="protein sequence ID" value="KAI3709279.1"/>
    <property type="molecule type" value="Genomic_DNA"/>
</dbReference>
<proteinExistence type="predicted"/>
<comment type="caution">
    <text evidence="1">The sequence shown here is derived from an EMBL/GenBank/DDBJ whole genome shotgun (WGS) entry which is preliminary data.</text>
</comment>
<gene>
    <name evidence="1" type="ORF">L2E82_39039</name>
</gene>
<reference evidence="1 2" key="2">
    <citation type="journal article" date="2022" name="Mol. Ecol. Resour.">
        <title>The genomes of chicory, endive, great burdock and yacon provide insights into Asteraceae paleo-polyploidization history and plant inulin production.</title>
        <authorList>
            <person name="Fan W."/>
            <person name="Wang S."/>
            <person name="Wang H."/>
            <person name="Wang A."/>
            <person name="Jiang F."/>
            <person name="Liu H."/>
            <person name="Zhao H."/>
            <person name="Xu D."/>
            <person name="Zhang Y."/>
        </authorList>
    </citation>
    <scope>NUCLEOTIDE SEQUENCE [LARGE SCALE GENOMIC DNA]</scope>
    <source>
        <strain evidence="2">cv. Punajuju</strain>
        <tissue evidence="1">Leaves</tissue>
    </source>
</reference>
<protein>
    <submittedName>
        <fullName evidence="1">Uncharacterized protein</fullName>
    </submittedName>
</protein>
<evidence type="ECO:0000313" key="2">
    <source>
        <dbReference type="Proteomes" id="UP001055811"/>
    </source>
</evidence>
<evidence type="ECO:0000313" key="1">
    <source>
        <dbReference type="EMBL" id="KAI3709279.1"/>
    </source>
</evidence>
<dbReference type="Proteomes" id="UP001055811">
    <property type="component" value="Linkage Group LG07"/>
</dbReference>
<sequence>MQGEASSPGNRSGSEDMMMKFMSKMDTVIGQQSTTLQGVMQATEQNSAAIKNMERQMGQLAENQSTCIPGNLPSQPEKNPREQCQAVHLRSGKVLLPDPSGDTIEKEVIEEKVDEEIEMETPPTVEDKGETTTDLKDKRKVKDYVPPIPYPHRLKKYKDDQQFAKFLEVFK</sequence>